<keyword evidence="13" id="KW-1185">Reference proteome</keyword>
<dbReference type="PANTHER" id="PTHR46911">
    <property type="match status" value="1"/>
</dbReference>
<dbReference type="Gene3D" id="3.30.160.270">
    <property type="match status" value="1"/>
</dbReference>
<accession>A0AA89TUT7</accession>
<evidence type="ECO:0000313" key="13">
    <source>
        <dbReference type="Proteomes" id="UP000579531"/>
    </source>
</evidence>
<comment type="catalytic activity">
    <reaction evidence="1 10">
        <text>3-methyl-2-oxobutanoate + acetyl-CoA + H2O = (2S)-2-isopropylmalate + CoA + H(+)</text>
        <dbReference type="Rhea" id="RHEA:21524"/>
        <dbReference type="ChEBI" id="CHEBI:1178"/>
        <dbReference type="ChEBI" id="CHEBI:11851"/>
        <dbReference type="ChEBI" id="CHEBI:15377"/>
        <dbReference type="ChEBI" id="CHEBI:15378"/>
        <dbReference type="ChEBI" id="CHEBI:57287"/>
        <dbReference type="ChEBI" id="CHEBI:57288"/>
        <dbReference type="EC" id="2.3.3.13"/>
    </reaction>
</comment>
<dbReference type="SUPFAM" id="SSF89000">
    <property type="entry name" value="post-HMGL domain-like"/>
    <property type="match status" value="1"/>
</dbReference>
<dbReference type="GO" id="GO:0003985">
    <property type="term" value="F:acetyl-CoA C-acetyltransferase activity"/>
    <property type="evidence" value="ECO:0007669"/>
    <property type="project" value="UniProtKB-UniRule"/>
</dbReference>
<dbReference type="Pfam" id="PF00682">
    <property type="entry name" value="HMGL-like"/>
    <property type="match status" value="1"/>
</dbReference>
<dbReference type="HAMAP" id="MF_00572">
    <property type="entry name" value="LeuA_type2"/>
    <property type="match status" value="1"/>
</dbReference>
<dbReference type="SUPFAM" id="SSF110921">
    <property type="entry name" value="2-isopropylmalate synthase LeuA, allosteric (dimerisation) domain"/>
    <property type="match status" value="1"/>
</dbReference>
<sequence length="596" mass="65260">MAVRHTPSDQLRQLPSGMPTWRYDLYPPVVLPDRAWPGRTLDRAPMWCAVDLRDGNQALPVPMDLDRKRQLFDLQVGMGFKEIEVGFPAASKTDFDFVRLLIEEDLVPDDVAIQVIMPAREELIRRTYESLRGVRRAVVHLYHSTSCLQREVVFGMTRDQVRDLAVRSTELAVKLALDMSDSCIQYEYTPESFTGTELDFALEISNAVASVWGPGPDAKMILNLPATVEMSTPNVYADQIEFLHRNLERRKDLVLSIHPHNDRGTAVAAAELACLAGAERIEGCLFGNGERTGNVDLVTLGLNLFTQGVDAMIDFSDLGSVAATVEHCNRLPVHPRHPYAGELVHTAFSGSHQDAVKKGFESMERQAAVAGKPVSEVPWAVPYLPIDPRDIGRDYEAVIRVNSQSGKAGAAYLLRSEYHLDLPRPLQIEFAGTIQQHTDATGEELSVQQIWTVFEREYLRADAPIELLDHRIGTADGDGSTSLECTVSLSGEPRSLRGRGEGTPGALLDGLVHAGLTGYELRHFAQHALTSVDGSRFAAYVQVAHQGRTTWGVGIDTDPDTAALRAVVGGVNRLRPGPAARQVAAPALQDASGAAL</sequence>
<keyword evidence="7 10" id="KW-0808">Transferase</keyword>
<evidence type="ECO:0000256" key="6">
    <source>
        <dbReference type="ARBA" id="ARBA00022605"/>
    </source>
</evidence>
<organism evidence="12 13">
    <name type="scientific">Streptomyces collinus</name>
    <dbReference type="NCBI Taxonomy" id="42684"/>
    <lineage>
        <taxon>Bacteria</taxon>
        <taxon>Bacillati</taxon>
        <taxon>Actinomycetota</taxon>
        <taxon>Actinomycetes</taxon>
        <taxon>Kitasatosporales</taxon>
        <taxon>Streptomycetaceae</taxon>
        <taxon>Streptomyces</taxon>
    </lineage>
</organism>
<dbReference type="GO" id="GO:0005737">
    <property type="term" value="C:cytoplasm"/>
    <property type="evidence" value="ECO:0007669"/>
    <property type="project" value="UniProtKB-SubCell"/>
</dbReference>
<dbReference type="NCBIfam" id="NF002991">
    <property type="entry name" value="PRK03739.1"/>
    <property type="match status" value="1"/>
</dbReference>
<comment type="subcellular location">
    <subcellularLocation>
        <location evidence="10">Cytoplasm</location>
    </subcellularLocation>
</comment>
<evidence type="ECO:0000256" key="9">
    <source>
        <dbReference type="ARBA" id="ARBA00023304"/>
    </source>
</evidence>
<evidence type="ECO:0000256" key="1">
    <source>
        <dbReference type="ARBA" id="ARBA00000064"/>
    </source>
</evidence>
<dbReference type="InterPro" id="IPR039371">
    <property type="entry name" value="LeuA_N_DRE-TIM"/>
</dbReference>
<keyword evidence="10" id="KW-0963">Cytoplasm</keyword>
<dbReference type="GO" id="GO:0003852">
    <property type="term" value="F:2-isopropylmalate synthase activity"/>
    <property type="evidence" value="ECO:0007669"/>
    <property type="project" value="UniProtKB-UniRule"/>
</dbReference>
<dbReference type="AlphaFoldDB" id="A0AA89TUT7"/>
<comment type="cofactor">
    <cofactor evidence="10">
        <name>Mg(2+)</name>
        <dbReference type="ChEBI" id="CHEBI:18420"/>
    </cofactor>
</comment>
<feature type="domain" description="Pyruvate carboxyltransferase" evidence="11">
    <location>
        <begin position="45"/>
        <end position="319"/>
    </location>
</feature>
<dbReference type="CDD" id="cd07942">
    <property type="entry name" value="DRE_TIM_LeuA"/>
    <property type="match status" value="1"/>
</dbReference>
<keyword evidence="8 10" id="KW-0479">Metal-binding</keyword>
<evidence type="ECO:0000256" key="7">
    <source>
        <dbReference type="ARBA" id="ARBA00022679"/>
    </source>
</evidence>
<comment type="pathway">
    <text evidence="2 10">Amino-acid biosynthesis; L-leucine biosynthesis; L-leucine from 3-methyl-2-oxobutanoate: step 1/4.</text>
</comment>
<keyword evidence="9 10" id="KW-0100">Branched-chain amino acid biosynthesis</keyword>
<dbReference type="RefSeq" id="WP_184842467.1">
    <property type="nucleotide sequence ID" value="NZ_BAABFE010000019.1"/>
</dbReference>
<dbReference type="GO" id="GO:0009098">
    <property type="term" value="P:L-leucine biosynthetic process"/>
    <property type="evidence" value="ECO:0007669"/>
    <property type="project" value="UniProtKB-UniRule"/>
</dbReference>
<dbReference type="InterPro" id="IPR002034">
    <property type="entry name" value="AIPM/Hcit_synth_CS"/>
</dbReference>
<keyword evidence="5 10" id="KW-0432">Leucine biosynthesis</keyword>
<protein>
    <recommendedName>
        <fullName evidence="4 10">2-isopropylmalate synthase</fullName>
        <ecNumber evidence="4 10">2.3.3.13</ecNumber>
    </recommendedName>
    <alternativeName>
        <fullName evidence="10">Alpha-IPM synthase</fullName>
    </alternativeName>
    <alternativeName>
        <fullName evidence="10">Alpha-isopropylmalate synthase</fullName>
    </alternativeName>
</protein>
<dbReference type="PROSITE" id="PS00816">
    <property type="entry name" value="AIPM_HOMOCIT_SYNTH_2"/>
    <property type="match status" value="1"/>
</dbReference>
<feature type="binding site" evidence="10">
    <location>
        <position position="260"/>
    </location>
    <ligand>
        <name>Mg(2+)</name>
        <dbReference type="ChEBI" id="CHEBI:18420"/>
    </ligand>
</feature>
<dbReference type="SMART" id="SM00917">
    <property type="entry name" value="LeuA_dimer"/>
    <property type="match status" value="1"/>
</dbReference>
<dbReference type="GeneID" id="93836630"/>
<comment type="similarity">
    <text evidence="3 10">Belongs to the alpha-IPM synthase/homocitrate synthase family. LeuA type 2 subfamily.</text>
</comment>
<evidence type="ECO:0000256" key="4">
    <source>
        <dbReference type="ARBA" id="ARBA00012973"/>
    </source>
</evidence>
<keyword evidence="10" id="KW-0460">Magnesium</keyword>
<dbReference type="Pfam" id="PF08502">
    <property type="entry name" value="LeuA_dimer"/>
    <property type="match status" value="1"/>
</dbReference>
<comment type="caution">
    <text evidence="12">The sequence shown here is derived from an EMBL/GenBank/DDBJ whole genome shotgun (WGS) entry which is preliminary data.</text>
</comment>
<dbReference type="PROSITE" id="PS00815">
    <property type="entry name" value="AIPM_HOMOCIT_SYNTH_1"/>
    <property type="match status" value="1"/>
</dbReference>
<dbReference type="SUPFAM" id="SSF51569">
    <property type="entry name" value="Aldolase"/>
    <property type="match status" value="1"/>
</dbReference>
<evidence type="ECO:0000256" key="3">
    <source>
        <dbReference type="ARBA" id="ARBA00009767"/>
    </source>
</evidence>
<dbReference type="InterPro" id="IPR036230">
    <property type="entry name" value="LeuA_allosteric_dom_sf"/>
</dbReference>
<keyword evidence="6 10" id="KW-0028">Amino-acid biosynthesis</keyword>
<dbReference type="Gene3D" id="3.20.20.70">
    <property type="entry name" value="Aldolase class I"/>
    <property type="match status" value="1"/>
</dbReference>
<dbReference type="InterPro" id="IPR000891">
    <property type="entry name" value="PYR_CT"/>
</dbReference>
<dbReference type="PANTHER" id="PTHR46911:SF1">
    <property type="entry name" value="2-ISOPROPYLMALATE SYNTHASE"/>
    <property type="match status" value="1"/>
</dbReference>
<dbReference type="InterPro" id="IPR005668">
    <property type="entry name" value="IPM_Synthase"/>
</dbReference>
<evidence type="ECO:0000313" key="12">
    <source>
        <dbReference type="EMBL" id="MBB5809218.1"/>
    </source>
</evidence>
<gene>
    <name evidence="10" type="primary">leuA</name>
    <name evidence="12" type="ORF">HNR72_000246</name>
</gene>
<feature type="binding site" evidence="10">
    <location>
        <position position="294"/>
    </location>
    <ligand>
        <name>Mg(2+)</name>
        <dbReference type="ChEBI" id="CHEBI:18420"/>
    </ligand>
</feature>
<dbReference type="InterPro" id="IPR013785">
    <property type="entry name" value="Aldolase_TIM"/>
</dbReference>
<dbReference type="InterPro" id="IPR054692">
    <property type="entry name" value="LeuA-like_post-cat"/>
</dbReference>
<evidence type="ECO:0000256" key="10">
    <source>
        <dbReference type="HAMAP-Rule" id="MF_00572"/>
    </source>
</evidence>
<comment type="subunit">
    <text evidence="10">Homodimer.</text>
</comment>
<dbReference type="InterPro" id="IPR013709">
    <property type="entry name" value="2-isopropylmalate_synth_dimer"/>
</dbReference>
<comment type="function">
    <text evidence="10">Catalyzes the condensation of the acetyl group of acetyl-CoA with 3-methyl-2-oxobutanoate (2-ketoisovalerate) to form 3-carboxy-3-hydroxy-4-methylpentanoate (2-isopropylmalate).</text>
</comment>
<dbReference type="EMBL" id="JACHLX010000001">
    <property type="protein sequence ID" value="MBB5809218.1"/>
    <property type="molecule type" value="Genomic_DNA"/>
</dbReference>
<evidence type="ECO:0000256" key="5">
    <source>
        <dbReference type="ARBA" id="ARBA00022430"/>
    </source>
</evidence>
<dbReference type="Pfam" id="PF22615">
    <property type="entry name" value="IPMS_D2"/>
    <property type="match status" value="1"/>
</dbReference>
<dbReference type="Proteomes" id="UP000579531">
    <property type="component" value="Unassembled WGS sequence"/>
</dbReference>
<dbReference type="EC" id="2.3.3.13" evidence="4 10"/>
<evidence type="ECO:0000256" key="2">
    <source>
        <dbReference type="ARBA" id="ARBA00004689"/>
    </source>
</evidence>
<evidence type="ECO:0000259" key="11">
    <source>
        <dbReference type="PROSITE" id="PS50991"/>
    </source>
</evidence>
<proteinExistence type="inferred from homology"/>
<keyword evidence="12" id="KW-0012">Acyltransferase</keyword>
<dbReference type="PROSITE" id="PS50991">
    <property type="entry name" value="PYR_CT"/>
    <property type="match status" value="1"/>
</dbReference>
<dbReference type="NCBIfam" id="TIGR00970">
    <property type="entry name" value="leuA_yeast"/>
    <property type="match status" value="1"/>
</dbReference>
<dbReference type="GO" id="GO:0000287">
    <property type="term" value="F:magnesium ion binding"/>
    <property type="evidence" value="ECO:0007669"/>
    <property type="project" value="UniProtKB-UniRule"/>
</dbReference>
<feature type="binding site" evidence="10">
    <location>
        <position position="258"/>
    </location>
    <ligand>
        <name>Mg(2+)</name>
        <dbReference type="ChEBI" id="CHEBI:18420"/>
    </ligand>
</feature>
<feature type="region of interest" description="Regulatory domain" evidence="10">
    <location>
        <begin position="461"/>
        <end position="596"/>
    </location>
</feature>
<evidence type="ECO:0000256" key="8">
    <source>
        <dbReference type="ARBA" id="ARBA00022723"/>
    </source>
</evidence>
<name>A0AA89TUT7_STRCU</name>
<feature type="binding site" evidence="10">
    <location>
        <position position="54"/>
    </location>
    <ligand>
        <name>Mg(2+)</name>
        <dbReference type="ChEBI" id="CHEBI:18420"/>
    </ligand>
</feature>
<reference evidence="12 13" key="1">
    <citation type="submission" date="2020-08" db="EMBL/GenBank/DDBJ databases">
        <title>Sequencing the genomes of 1000 actinobacteria strains.</title>
        <authorList>
            <person name="Klenk H.-P."/>
        </authorList>
    </citation>
    <scope>NUCLEOTIDE SEQUENCE [LARGE SCALE GENOMIC DNA]</scope>
    <source>
        <strain evidence="12 13">DSM 40129</strain>
    </source>
</reference>